<dbReference type="RefSeq" id="WP_021690538.1">
    <property type="nucleotide sequence ID" value="NZ_BASZ01000006.1"/>
</dbReference>
<name>U3A4E9_9SPHN</name>
<dbReference type="AlphaFoldDB" id="U3A4E9"/>
<dbReference type="KEGG" id="ntd:EGO55_19030"/>
<gene>
    <name evidence="1" type="ORF">NT2_06_00720</name>
</gene>
<accession>U3A4E9</accession>
<dbReference type="OrthoDB" id="7451652at2"/>
<proteinExistence type="predicted"/>
<evidence type="ECO:0000313" key="2">
    <source>
        <dbReference type="Proteomes" id="UP000016568"/>
    </source>
</evidence>
<protein>
    <submittedName>
        <fullName evidence="1">Uncharacterized protein</fullName>
    </submittedName>
</protein>
<dbReference type="Proteomes" id="UP000016568">
    <property type="component" value="Unassembled WGS sequence"/>
</dbReference>
<dbReference type="EMBL" id="BASZ01000006">
    <property type="protein sequence ID" value="GAD49633.1"/>
    <property type="molecule type" value="Genomic_DNA"/>
</dbReference>
<comment type="caution">
    <text evidence="1">The sequence shown here is derived from an EMBL/GenBank/DDBJ whole genome shotgun (WGS) entry which is preliminary data.</text>
</comment>
<evidence type="ECO:0000313" key="1">
    <source>
        <dbReference type="EMBL" id="GAD49633.1"/>
    </source>
</evidence>
<sequence>MGRVSRTFKLKLSPAGVELLLDCHCRLGHLVNELLPFGNTLYCALVHLDRIDTRLIADDLKTLRESGLLGERVCFVGAPLTLTDVTSRIAERLGPEAQRRGPAALNSRLFIVALKQFRLAPSEAIVAAYDAMLEEAGDCLKIGRMLRTRRMELGPIGQ</sequence>
<organism evidence="1 2">
    <name type="scientific">Caenibius tardaugens NBRC 16725</name>
    <dbReference type="NCBI Taxonomy" id="1219035"/>
    <lineage>
        <taxon>Bacteria</taxon>
        <taxon>Pseudomonadati</taxon>
        <taxon>Pseudomonadota</taxon>
        <taxon>Alphaproteobacteria</taxon>
        <taxon>Sphingomonadales</taxon>
        <taxon>Erythrobacteraceae</taxon>
        <taxon>Caenibius</taxon>
    </lineage>
</organism>
<keyword evidence="2" id="KW-1185">Reference proteome</keyword>
<reference evidence="1 2" key="1">
    <citation type="submission" date="2013-09" db="EMBL/GenBank/DDBJ databases">
        <title>Whole genome shotgun sequence of Novosphingobium tardaugens NBRC 16725.</title>
        <authorList>
            <person name="Isaki S."/>
            <person name="Hosoyama A."/>
            <person name="Tsuchikane K."/>
            <person name="Katsumata H."/>
            <person name="Ando Y."/>
            <person name="Yamazaki S."/>
            <person name="Fujita N."/>
        </authorList>
    </citation>
    <scope>NUCLEOTIDE SEQUENCE [LARGE SCALE GENOMIC DNA]</scope>
    <source>
        <strain evidence="1 2">NBRC 16725</strain>
    </source>
</reference>